<dbReference type="PANTHER" id="PTHR31972:SF54">
    <property type="entry name" value="KINESIN-LIKE PROTEIN (DUF868)"/>
    <property type="match status" value="1"/>
</dbReference>
<evidence type="ECO:0000313" key="2">
    <source>
        <dbReference type="EMBL" id="OAY59104.1"/>
    </source>
</evidence>
<name>A0A2C9WGG2_MANES</name>
<dbReference type="InterPro" id="IPR008586">
    <property type="entry name" value="DUF868_pln"/>
</dbReference>
<feature type="region of interest" description="Disordered" evidence="1">
    <location>
        <begin position="1"/>
        <end position="32"/>
    </location>
</feature>
<protein>
    <submittedName>
        <fullName evidence="2">Uncharacterized protein</fullName>
    </submittedName>
</protein>
<dbReference type="EMBL" id="CM004387">
    <property type="protein sequence ID" value="OAY59104.1"/>
    <property type="molecule type" value="Genomic_DNA"/>
</dbReference>
<evidence type="ECO:0000256" key="1">
    <source>
        <dbReference type="SAM" id="MobiDB-lite"/>
    </source>
</evidence>
<accession>A0A2C9WGG2</accession>
<dbReference type="AlphaFoldDB" id="A0A2C9WGG2"/>
<organism evidence="2">
    <name type="scientific">Manihot esculenta</name>
    <name type="common">Cassava</name>
    <name type="synonym">Jatropha manihot</name>
    <dbReference type="NCBI Taxonomy" id="3983"/>
    <lineage>
        <taxon>Eukaryota</taxon>
        <taxon>Viridiplantae</taxon>
        <taxon>Streptophyta</taxon>
        <taxon>Embryophyta</taxon>
        <taxon>Tracheophyta</taxon>
        <taxon>Spermatophyta</taxon>
        <taxon>Magnoliopsida</taxon>
        <taxon>eudicotyledons</taxon>
        <taxon>Gunneridae</taxon>
        <taxon>Pentapetalae</taxon>
        <taxon>rosids</taxon>
        <taxon>fabids</taxon>
        <taxon>Malpighiales</taxon>
        <taxon>Euphorbiaceae</taxon>
        <taxon>Crotonoideae</taxon>
        <taxon>Manihoteae</taxon>
        <taxon>Manihot</taxon>
    </lineage>
</organism>
<sequence length="308" mass="35291">MHNHLSGAEPFPVPRPSPLSSEKETEDQSTNKAPQSCVILTYDANVAESSRLVTVTWNKNLMNYSLTISVENFSNENPYICKIDLKGWQFWGRKGIKSFQVDGKRVEIYWDFRHAKFTNNPEPSSDYYVALVYDEEVVLMLGDLKKDAYKRTKKRPSLIEPILLCKKENVYGKKIFCSKAMLHNEKKEHDIVIEMSSGIGDPELWISIDSFEVIHVMNLNWRFRGNEKVTMVDDVVVEIFWDVHDWLFNSSASAAMQGNGLFIFKPGLAGSDSKINQKGDDGIGVRYDSPAERSASEFFHVIYAWRID</sequence>
<gene>
    <name evidence="2" type="ORF">MANES_01G004400</name>
</gene>
<reference evidence="2" key="1">
    <citation type="submission" date="2016-02" db="EMBL/GenBank/DDBJ databases">
        <title>WGS assembly of Manihot esculenta.</title>
        <authorList>
            <person name="Bredeson J.V."/>
            <person name="Prochnik S.E."/>
            <person name="Lyons J.B."/>
            <person name="Schmutz J."/>
            <person name="Grimwood J."/>
            <person name="Vrebalov J."/>
            <person name="Bart R.S."/>
            <person name="Amuge T."/>
            <person name="Ferguson M.E."/>
            <person name="Green R."/>
            <person name="Putnam N."/>
            <person name="Stites J."/>
            <person name="Rounsley S."/>
            <person name="Rokhsar D.S."/>
        </authorList>
    </citation>
    <scope>NUCLEOTIDE SEQUENCE [LARGE SCALE GENOMIC DNA]</scope>
    <source>
        <tissue evidence="2">Leaf</tissue>
    </source>
</reference>
<proteinExistence type="predicted"/>
<dbReference type="STRING" id="3983.A0A2C9WGG2"/>
<dbReference type="Pfam" id="PF05910">
    <property type="entry name" value="DUF868"/>
    <property type="match status" value="1"/>
</dbReference>
<dbReference type="PANTHER" id="PTHR31972">
    <property type="entry name" value="EXPRESSED PROTEIN"/>
    <property type="match status" value="1"/>
</dbReference>